<protein>
    <submittedName>
        <fullName evidence="1">Tellurite resistance TerB family protein</fullName>
    </submittedName>
</protein>
<dbReference type="KEGG" id="vg:77933478"/>
<dbReference type="EMBL" id="MZ447858">
    <property type="protein sequence ID" value="UAW01124.1"/>
    <property type="molecule type" value="Genomic_DNA"/>
</dbReference>
<dbReference type="InterPro" id="IPR029024">
    <property type="entry name" value="TerB-like"/>
</dbReference>
<dbReference type="RefSeq" id="YP_010657559.1">
    <property type="nucleotide sequence ID" value="NC_070848.1"/>
</dbReference>
<organism evidence="1 2">
    <name type="scientific">Vibrio phage BUCT194</name>
    <dbReference type="NCBI Taxonomy" id="2859072"/>
    <lineage>
        <taxon>Viruses</taxon>
        <taxon>Duplodnaviria</taxon>
        <taxon>Heunggongvirae</taxon>
        <taxon>Uroviricota</taxon>
        <taxon>Caudoviricetes</taxon>
        <taxon>Schitoviridae</taxon>
        <taxon>Varunavirus</taxon>
        <taxon>Varunavirus BUCT194</taxon>
    </lineage>
</organism>
<name>A0AAE8XF24_9CAUD</name>
<sequence length="139" mass="15962">MKHLLRKTVNQAMMLVPGSIAPENQYAKSVAALLCLVVSADYEFEPNEFNSACNFIANDTFLREHGLTKRTVEYFRTYCNEIKKVMQTDSIDFPAVQLELIAEVRDVTDEYKEQLQLLINQLYPICAGKEIEVLNRINL</sequence>
<proteinExistence type="predicted"/>
<reference evidence="1 2" key="1">
    <citation type="submission" date="2021-06" db="EMBL/GenBank/DDBJ databases">
        <authorList>
            <person name="Chen R."/>
            <person name="Qin H."/>
            <person name="He S."/>
            <person name="Han P."/>
            <person name="Xu F."/>
            <person name="Sun H."/>
            <person name="Fan H."/>
            <person name="Tong Y."/>
        </authorList>
    </citation>
    <scope>NUCLEOTIDE SEQUENCE [LARGE SCALE GENOMIC DNA]</scope>
</reference>
<keyword evidence="2" id="KW-1185">Reference proteome</keyword>
<dbReference type="Proteomes" id="UP000828026">
    <property type="component" value="Segment"/>
</dbReference>
<dbReference type="Gene3D" id="1.10.3680.10">
    <property type="entry name" value="TerB-like"/>
    <property type="match status" value="1"/>
</dbReference>
<accession>A0AAE8XF24</accession>
<evidence type="ECO:0000313" key="1">
    <source>
        <dbReference type="EMBL" id="UAW01124.1"/>
    </source>
</evidence>
<evidence type="ECO:0000313" key="2">
    <source>
        <dbReference type="Proteomes" id="UP000828026"/>
    </source>
</evidence>
<dbReference type="GeneID" id="77933478"/>